<comment type="caution">
    <text evidence="1">The sequence shown here is derived from an EMBL/GenBank/DDBJ whole genome shotgun (WGS) entry which is preliminary data.</text>
</comment>
<evidence type="ECO:0000313" key="1">
    <source>
        <dbReference type="EMBL" id="GGI13978.1"/>
    </source>
</evidence>
<dbReference type="EMBL" id="BMHB01000001">
    <property type="protein sequence ID" value="GGI13978.1"/>
    <property type="molecule type" value="Genomic_DNA"/>
</dbReference>
<sequence length="90" mass="10657">MWIGVSCLILFVGVISTMQIVINRNWKCIYTAYGYQNYFKIIGQLKQKGISYKTKIPMNLRVGRYYDNTQYDIYVKKDLEHKAIEALNHQ</sequence>
<dbReference type="OrthoDB" id="2942794at2"/>
<proteinExistence type="predicted"/>
<keyword evidence="2" id="KW-1185">Reference proteome</keyword>
<dbReference type="Proteomes" id="UP000626244">
    <property type="component" value="Unassembled WGS sequence"/>
</dbReference>
<dbReference type="RefSeq" id="WP_087998430.1">
    <property type="nucleotide sequence ID" value="NZ_BMHB01000001.1"/>
</dbReference>
<gene>
    <name evidence="1" type="ORF">GCM10007380_20640</name>
</gene>
<evidence type="ECO:0000313" key="2">
    <source>
        <dbReference type="Proteomes" id="UP000626244"/>
    </source>
</evidence>
<protein>
    <submittedName>
        <fullName evidence="1">Uncharacterized protein</fullName>
    </submittedName>
</protein>
<accession>A0A8J3AGK7</accession>
<organism evidence="1 2">
    <name type="scientific">Gottfriedia solisilvae</name>
    <dbReference type="NCBI Taxonomy" id="1516104"/>
    <lineage>
        <taxon>Bacteria</taxon>
        <taxon>Bacillati</taxon>
        <taxon>Bacillota</taxon>
        <taxon>Bacilli</taxon>
        <taxon>Bacillales</taxon>
        <taxon>Bacillaceae</taxon>
        <taxon>Gottfriedia</taxon>
    </lineage>
</organism>
<reference evidence="2" key="1">
    <citation type="journal article" date="2019" name="Int. J. Syst. Evol. Microbiol.">
        <title>The Global Catalogue of Microorganisms (GCM) 10K type strain sequencing project: providing services to taxonomists for standard genome sequencing and annotation.</title>
        <authorList>
            <consortium name="The Broad Institute Genomics Platform"/>
            <consortium name="The Broad Institute Genome Sequencing Center for Infectious Disease"/>
            <person name="Wu L."/>
            <person name="Ma J."/>
        </authorList>
    </citation>
    <scope>NUCLEOTIDE SEQUENCE [LARGE SCALE GENOMIC DNA]</scope>
    <source>
        <strain evidence="2">CGMCC 1.14993</strain>
    </source>
</reference>
<name>A0A8J3AGK7_9BACI</name>
<dbReference type="AlphaFoldDB" id="A0A8J3AGK7"/>